<dbReference type="FunFam" id="2.40.50.140:FF:000018">
    <property type="entry name" value="30S ribosomal protein S1"/>
    <property type="match status" value="1"/>
</dbReference>
<dbReference type="InterPro" id="IPR012340">
    <property type="entry name" value="NA-bd_OB-fold"/>
</dbReference>
<feature type="domain" description="S1 motif" evidence="9">
    <location>
        <begin position="58"/>
        <end position="124"/>
    </location>
</feature>
<dbReference type="GO" id="GO:0022627">
    <property type="term" value="C:cytosolic small ribosomal subunit"/>
    <property type="evidence" value="ECO:0007669"/>
    <property type="project" value="TreeGrafter"/>
</dbReference>
<dbReference type="InterPro" id="IPR035104">
    <property type="entry name" value="Ribosomal_protein_S1-like"/>
</dbReference>
<dbReference type="PRINTS" id="PR00681">
    <property type="entry name" value="RIBOSOMALS1"/>
</dbReference>
<dbReference type="SUPFAM" id="SSF50249">
    <property type="entry name" value="Nucleic acid-binding proteins"/>
    <property type="match status" value="6"/>
</dbReference>
<feature type="compositionally biased region" description="Basic and acidic residues" evidence="8">
    <location>
        <begin position="580"/>
        <end position="589"/>
    </location>
</feature>
<dbReference type="PANTHER" id="PTHR10724:SF7">
    <property type="entry name" value="SMALL RIBOSOMAL SUBUNIT PROTEIN BS1C"/>
    <property type="match status" value="1"/>
</dbReference>
<organism evidence="10">
    <name type="scientific">marine metagenome</name>
    <dbReference type="NCBI Taxonomy" id="408172"/>
    <lineage>
        <taxon>unclassified sequences</taxon>
        <taxon>metagenomes</taxon>
        <taxon>ecological metagenomes</taxon>
    </lineage>
</organism>
<dbReference type="CDD" id="cd04465">
    <property type="entry name" value="S1_RPS1_repeat_ec2_hs2"/>
    <property type="match status" value="1"/>
</dbReference>
<gene>
    <name evidence="10" type="ORF">METZ01_LOCUS17187</name>
</gene>
<dbReference type="SMART" id="SM00316">
    <property type="entry name" value="S1"/>
    <property type="match status" value="6"/>
</dbReference>
<dbReference type="GO" id="GO:0003735">
    <property type="term" value="F:structural constituent of ribosome"/>
    <property type="evidence" value="ECO:0007669"/>
    <property type="project" value="InterPro"/>
</dbReference>
<dbReference type="GO" id="GO:0006412">
    <property type="term" value="P:translation"/>
    <property type="evidence" value="ECO:0007669"/>
    <property type="project" value="InterPro"/>
</dbReference>
<dbReference type="PANTHER" id="PTHR10724">
    <property type="entry name" value="30S RIBOSOMAL PROTEIN S1"/>
    <property type="match status" value="1"/>
</dbReference>
<dbReference type="PROSITE" id="PS50126">
    <property type="entry name" value="S1"/>
    <property type="match status" value="6"/>
</dbReference>
<evidence type="ECO:0000256" key="4">
    <source>
        <dbReference type="ARBA" id="ARBA00022980"/>
    </source>
</evidence>
<keyword evidence="3" id="KW-0694">RNA-binding</keyword>
<feature type="region of interest" description="Disordered" evidence="8">
    <location>
        <begin position="1"/>
        <end position="37"/>
    </location>
</feature>
<dbReference type="InterPro" id="IPR000110">
    <property type="entry name" value="Ribosomal_bS1"/>
</dbReference>
<dbReference type="FunFam" id="2.40.50.140:FF:000011">
    <property type="entry name" value="30S ribosomal protein S1"/>
    <property type="match status" value="2"/>
</dbReference>
<evidence type="ECO:0000313" key="10">
    <source>
        <dbReference type="EMBL" id="SUZ64333.1"/>
    </source>
</evidence>
<feature type="domain" description="S1 motif" evidence="9">
    <location>
        <begin position="400"/>
        <end position="470"/>
    </location>
</feature>
<dbReference type="NCBIfam" id="TIGR00717">
    <property type="entry name" value="rpsA"/>
    <property type="match status" value="1"/>
</dbReference>
<name>A0A381PFU2_9ZZZZ</name>
<dbReference type="InterPro" id="IPR003029">
    <property type="entry name" value="S1_domain"/>
</dbReference>
<evidence type="ECO:0000256" key="8">
    <source>
        <dbReference type="SAM" id="MobiDB-lite"/>
    </source>
</evidence>
<dbReference type="CDD" id="cd05687">
    <property type="entry name" value="S1_RPS1_repeat_ec1_hs1"/>
    <property type="match status" value="1"/>
</dbReference>
<feature type="compositionally biased region" description="Polar residues" evidence="8">
    <location>
        <begin position="569"/>
        <end position="578"/>
    </location>
</feature>
<accession>A0A381PFU2</accession>
<evidence type="ECO:0000256" key="5">
    <source>
        <dbReference type="ARBA" id="ARBA00023274"/>
    </source>
</evidence>
<evidence type="ECO:0000259" key="9">
    <source>
        <dbReference type="PROSITE" id="PS50126"/>
    </source>
</evidence>
<reference evidence="10" key="1">
    <citation type="submission" date="2018-05" db="EMBL/GenBank/DDBJ databases">
        <authorList>
            <person name="Lanie J.A."/>
            <person name="Ng W.-L."/>
            <person name="Kazmierczak K.M."/>
            <person name="Andrzejewski T.M."/>
            <person name="Davidsen T.M."/>
            <person name="Wayne K.J."/>
            <person name="Tettelin H."/>
            <person name="Glass J.I."/>
            <person name="Rusch D."/>
            <person name="Podicherti R."/>
            <person name="Tsui H.-C.T."/>
            <person name="Winkler M.E."/>
        </authorList>
    </citation>
    <scope>NUCLEOTIDE SEQUENCE</scope>
</reference>
<feature type="domain" description="S1 motif" evidence="9">
    <location>
        <begin position="313"/>
        <end position="383"/>
    </location>
</feature>
<evidence type="ECO:0000256" key="6">
    <source>
        <dbReference type="ARBA" id="ARBA00035293"/>
    </source>
</evidence>
<comment type="similarity">
    <text evidence="1">Belongs to the bacterial ribosomal protein bS1 family.</text>
</comment>
<dbReference type="InterPro" id="IPR050437">
    <property type="entry name" value="Ribos_protein_bS1-like"/>
</dbReference>
<dbReference type="AlphaFoldDB" id="A0A381PFU2"/>
<evidence type="ECO:0000256" key="7">
    <source>
        <dbReference type="ARBA" id="ARBA00035517"/>
    </source>
</evidence>
<evidence type="ECO:0000256" key="1">
    <source>
        <dbReference type="ARBA" id="ARBA00006767"/>
    </source>
</evidence>
<dbReference type="GO" id="GO:0003729">
    <property type="term" value="F:mRNA binding"/>
    <property type="evidence" value="ECO:0007669"/>
    <property type="project" value="TreeGrafter"/>
</dbReference>
<keyword evidence="4" id="KW-0689">Ribosomal protein</keyword>
<dbReference type="NCBIfam" id="NF004952">
    <property type="entry name" value="PRK06299.1-2"/>
    <property type="match status" value="1"/>
</dbReference>
<feature type="domain" description="S1 motif" evidence="9">
    <location>
        <begin position="487"/>
        <end position="555"/>
    </location>
</feature>
<dbReference type="CDD" id="cd05688">
    <property type="entry name" value="S1_RPS1_repeat_ec3"/>
    <property type="match status" value="1"/>
</dbReference>
<feature type="domain" description="S1 motif" evidence="9">
    <location>
        <begin position="142"/>
        <end position="207"/>
    </location>
</feature>
<evidence type="ECO:0000256" key="3">
    <source>
        <dbReference type="ARBA" id="ARBA00022884"/>
    </source>
</evidence>
<dbReference type="EMBL" id="UINC01000931">
    <property type="protein sequence ID" value="SUZ64333.1"/>
    <property type="molecule type" value="Genomic_DNA"/>
</dbReference>
<keyword evidence="5" id="KW-0687">Ribonucleoprotein</keyword>
<evidence type="ECO:0000256" key="2">
    <source>
        <dbReference type="ARBA" id="ARBA00022737"/>
    </source>
</evidence>
<proteinExistence type="inferred from homology"/>
<sequence length="589" mass="65419">MASADETENIELTKGGPDSTVVNSEPRDLVEDPDTPNPDEYARLLELYDSSFRNIAEGEVVSGTVLQVTSSEVVVDVGYKSEGMIAIEEFRNERGEIVVQVGDIVDVLLERTEDRHGYVVLSREKAEKMKIWDEIEKAYNDQKVVIGHVIERIKGGLAVDIGVRAFLPGSQIDVRPVRNLDSLRGEELRMRVIKVNKKRGNIVLSRKVLLEEENADKKEKTLSSLVEGKVIKGVVKNLTDYGAFVDLGGLDGLLHITDMSWGRVSHPSELFKINDEAEVIVLKFDPETERVSLGYKQLIADPWDGVGDRYPVNERVSGRIVSLTDYGAFVELEPGVEGLIHVSEMSWSKRVKHPSKILNVEDTVEALVLGVDPNARRISLGLKQIEVNPWLQIADRYPLGTKITGTVRNVTEFGAFVEVEEGVDGLIHISDMSWSKRLQHPSEVVNKGDEVEAVVLNVDAENQRLSLGLKQLSTDIWDEFLSNNSAGDVVEGKIVKLTNFGAFVELADGIEGLIHVSEFDDEQGDEKIELEVDQAYSMKIIKLSAVDRKIGLSIRALKLGDEAVDWASQDEQSGSQEATLGDHFKRLQE</sequence>
<feature type="region of interest" description="Disordered" evidence="8">
    <location>
        <begin position="568"/>
        <end position="589"/>
    </location>
</feature>
<dbReference type="Pfam" id="PF00575">
    <property type="entry name" value="S1"/>
    <property type="match status" value="6"/>
</dbReference>
<protein>
    <recommendedName>
        <fullName evidence="6">Small ribosomal subunit protein bS1</fullName>
    </recommendedName>
    <alternativeName>
        <fullName evidence="7">30S ribosomal protein S1</fullName>
    </alternativeName>
</protein>
<feature type="domain" description="S1 motif" evidence="9">
    <location>
        <begin position="228"/>
        <end position="296"/>
    </location>
</feature>
<keyword evidence="2" id="KW-0677">Repeat</keyword>
<dbReference type="Gene3D" id="2.40.50.140">
    <property type="entry name" value="Nucleic acid-binding proteins"/>
    <property type="match status" value="6"/>
</dbReference>